<dbReference type="AlphaFoldDB" id="E5Y6C7"/>
<gene>
    <name evidence="1" type="ORF">HMPREF0179_01740</name>
</gene>
<proteinExistence type="predicted"/>
<name>E5Y6C7_BILW3</name>
<protein>
    <recommendedName>
        <fullName evidence="3">N4-gp56 family major capsid protein</fullName>
    </recommendedName>
</protein>
<dbReference type="NCBIfam" id="TIGR04387">
    <property type="entry name" value="capsid_maj_N4"/>
    <property type="match status" value="1"/>
</dbReference>
<dbReference type="RefSeq" id="WP_005027259.1">
    <property type="nucleotide sequence ID" value="NZ_KE150240.1"/>
</dbReference>
<dbReference type="HOGENOM" id="CLU_063872_0_0_7"/>
<accession>E5Y6C7</accession>
<organism evidence="1 2">
    <name type="scientific">Bilophila wadsworthia (strain 3_1_6)</name>
    <dbReference type="NCBI Taxonomy" id="563192"/>
    <lineage>
        <taxon>Bacteria</taxon>
        <taxon>Pseudomonadati</taxon>
        <taxon>Thermodesulfobacteriota</taxon>
        <taxon>Desulfovibrionia</taxon>
        <taxon>Desulfovibrionales</taxon>
        <taxon>Desulfovibrionaceae</taxon>
        <taxon>Bilophila</taxon>
    </lineage>
</organism>
<dbReference type="OrthoDB" id="8877014at2"/>
<dbReference type="Pfam" id="PF13252">
    <property type="entry name" value="Phage_capsid_3"/>
    <property type="match status" value="1"/>
</dbReference>
<evidence type="ECO:0000313" key="2">
    <source>
        <dbReference type="Proteomes" id="UP000006034"/>
    </source>
</evidence>
<dbReference type="Proteomes" id="UP000006034">
    <property type="component" value="Unassembled WGS sequence"/>
</dbReference>
<keyword evidence="2" id="KW-1185">Reference proteome</keyword>
<evidence type="ECO:0008006" key="3">
    <source>
        <dbReference type="Google" id="ProtNLM"/>
    </source>
</evidence>
<reference evidence="1 2" key="1">
    <citation type="submission" date="2010-10" db="EMBL/GenBank/DDBJ databases">
        <authorList>
            <consortium name="The Broad Institute Genome Sequencing Platform"/>
            <person name="Ward D."/>
            <person name="Earl A."/>
            <person name="Feldgarden M."/>
            <person name="Young S.K."/>
            <person name="Gargeya S."/>
            <person name="Zeng Q."/>
            <person name="Alvarado L."/>
            <person name="Berlin A."/>
            <person name="Bochicchio J."/>
            <person name="Chapman S.B."/>
            <person name="Chen Z."/>
            <person name="Freedman E."/>
            <person name="Gellesch M."/>
            <person name="Goldberg J."/>
            <person name="Griggs A."/>
            <person name="Gujja S."/>
            <person name="Heilman E."/>
            <person name="Heiman D."/>
            <person name="Howarth C."/>
            <person name="Mehta T."/>
            <person name="Neiman D."/>
            <person name="Pearson M."/>
            <person name="Roberts A."/>
            <person name="Saif S."/>
            <person name="Shea T."/>
            <person name="Shenoy N."/>
            <person name="Sisk P."/>
            <person name="Stolte C."/>
            <person name="Sykes S."/>
            <person name="White J."/>
            <person name="Yandava C."/>
            <person name="Allen-Vercoe E."/>
            <person name="Sibley C."/>
            <person name="Ambrose C.E."/>
            <person name="Strauss J."/>
            <person name="Daigneault M."/>
            <person name="Haas B."/>
            <person name="Nusbaum C."/>
            <person name="Birren B."/>
        </authorList>
    </citation>
    <scope>NUCLEOTIDE SEQUENCE [LARGE SCALE GENOMIC DNA]</scope>
    <source>
        <strain evidence="1 2">3_1_6</strain>
    </source>
</reference>
<dbReference type="GeneID" id="78087424"/>
<dbReference type="EMBL" id="ADCP02000003">
    <property type="protein sequence ID" value="EFV44399.1"/>
    <property type="molecule type" value="Genomic_DNA"/>
</dbReference>
<sequence>MAGTEFPLNHPLAVQVWSNSLAVESGKRQYFSKFMGTGESALIVVKTELQKQAGEKITVGLRMKLREDGVEGDNLIEGTSAEEALTFFSDSLFIDQKRKGTKSKGKMSEQRVPYNLRKEGRDALATWWSEYYDEQFMMYLSGARGINADFISPLSFKGRANNPLQAPDAEHMVYGGSATGKANLTANDKMSLGIVEKLVAKAETLDPMMQPITVEGERKHVLLMHTFQAFSLRTSVSQNDWLDIQKAAGVRGDGNRVYKNALGEYADVILHKHRNVIRFNDYGASGNVGAARALFLGAQAGLAAWGGASGQGRYTWNEEKDDRGNALAITAGAIFGVKKSRYDNKDFSVIAVDTACADPNV</sequence>
<dbReference type="STRING" id="563192.HMPREF0179_01740"/>
<evidence type="ECO:0000313" key="1">
    <source>
        <dbReference type="EMBL" id="EFV44399.1"/>
    </source>
</evidence>
<comment type="caution">
    <text evidence="1">The sequence shown here is derived from an EMBL/GenBank/DDBJ whole genome shotgun (WGS) entry which is preliminary data.</text>
</comment>
<reference evidence="1 2" key="2">
    <citation type="submission" date="2013-04" db="EMBL/GenBank/DDBJ databases">
        <title>The Genome Sequence of Bilophila wadsworthia 3_1_6.</title>
        <authorList>
            <consortium name="The Broad Institute Genomics Platform"/>
            <person name="Earl A."/>
            <person name="Ward D."/>
            <person name="Feldgarden M."/>
            <person name="Gevers D."/>
            <person name="Sibley C."/>
            <person name="Strauss J."/>
            <person name="Allen-Vercoe E."/>
            <person name="Walker B."/>
            <person name="Young S."/>
            <person name="Zeng Q."/>
            <person name="Gargeya S."/>
            <person name="Fitzgerald M."/>
            <person name="Haas B."/>
            <person name="Abouelleil A."/>
            <person name="Allen A.W."/>
            <person name="Alvarado L."/>
            <person name="Arachchi H.M."/>
            <person name="Berlin A.M."/>
            <person name="Chapman S.B."/>
            <person name="Gainer-Dewar J."/>
            <person name="Goldberg J."/>
            <person name="Griggs A."/>
            <person name="Gujja S."/>
            <person name="Hansen M."/>
            <person name="Howarth C."/>
            <person name="Imamovic A."/>
            <person name="Ireland A."/>
            <person name="Larimer J."/>
            <person name="McCowan C."/>
            <person name="Murphy C."/>
            <person name="Pearson M."/>
            <person name="Poon T.W."/>
            <person name="Priest M."/>
            <person name="Roberts A."/>
            <person name="Saif S."/>
            <person name="Shea T."/>
            <person name="Sisk P."/>
            <person name="Sykes S."/>
            <person name="Wortman J."/>
            <person name="Nusbaum C."/>
            <person name="Birren B."/>
        </authorList>
    </citation>
    <scope>NUCLEOTIDE SEQUENCE [LARGE SCALE GENOMIC DNA]</scope>
    <source>
        <strain evidence="1 2">3_1_6</strain>
    </source>
</reference>
<dbReference type="eggNOG" id="ENOG502ZB2Y">
    <property type="taxonomic scope" value="Bacteria"/>
</dbReference>
<dbReference type="InterPro" id="IPR025267">
    <property type="entry name" value="ORF017-like"/>
</dbReference>